<proteinExistence type="predicted"/>
<reference evidence="3" key="1">
    <citation type="submission" date="2023-07" db="EMBL/GenBank/DDBJ databases">
        <title>Study on multiphase classification of strain Alteromonas salexigens isolated from the Yellow Sea.</title>
        <authorList>
            <person name="Sun L."/>
        </authorList>
    </citation>
    <scope>NUCLEOTIDE SEQUENCE [LARGE SCALE GENOMIC DNA]</scope>
    <source>
        <strain evidence="3">ASW11-19</strain>
    </source>
</reference>
<gene>
    <name evidence="2" type="ORF">OCL06_08665</name>
</gene>
<dbReference type="InterPro" id="IPR000073">
    <property type="entry name" value="AB_hydrolase_1"/>
</dbReference>
<dbReference type="Pfam" id="PF12697">
    <property type="entry name" value="Abhydrolase_6"/>
    <property type="match status" value="1"/>
</dbReference>
<keyword evidence="2" id="KW-0378">Hydrolase</keyword>
<dbReference type="GO" id="GO:0016787">
    <property type="term" value="F:hydrolase activity"/>
    <property type="evidence" value="ECO:0007669"/>
    <property type="project" value="UniProtKB-KW"/>
</dbReference>
<evidence type="ECO:0000313" key="2">
    <source>
        <dbReference type="EMBL" id="MCU7554669.1"/>
    </source>
</evidence>
<evidence type="ECO:0000313" key="3">
    <source>
        <dbReference type="Proteomes" id="UP001209257"/>
    </source>
</evidence>
<dbReference type="InterPro" id="IPR029058">
    <property type="entry name" value="AB_hydrolase_fold"/>
</dbReference>
<feature type="domain" description="AB hydrolase-1" evidence="1">
    <location>
        <begin position="6"/>
        <end position="225"/>
    </location>
</feature>
<dbReference type="InterPro" id="IPR050266">
    <property type="entry name" value="AB_hydrolase_sf"/>
</dbReference>
<evidence type="ECO:0000259" key="1">
    <source>
        <dbReference type="Pfam" id="PF12697"/>
    </source>
</evidence>
<protein>
    <submittedName>
        <fullName evidence="2">Alpha/beta hydrolase</fullName>
    </submittedName>
</protein>
<accession>A0ABT2VRY4</accession>
<dbReference type="Proteomes" id="UP001209257">
    <property type="component" value="Unassembled WGS sequence"/>
</dbReference>
<organism evidence="2 3">
    <name type="scientific">Alteromonas salexigens</name>
    <dbReference type="NCBI Taxonomy" id="2982530"/>
    <lineage>
        <taxon>Bacteria</taxon>
        <taxon>Pseudomonadati</taxon>
        <taxon>Pseudomonadota</taxon>
        <taxon>Gammaproteobacteria</taxon>
        <taxon>Alteromonadales</taxon>
        <taxon>Alteromonadaceae</taxon>
        <taxon>Alteromonas/Salinimonas group</taxon>
        <taxon>Alteromonas</taxon>
    </lineage>
</organism>
<dbReference type="RefSeq" id="WP_262993515.1">
    <property type="nucleotide sequence ID" value="NZ_JAOTJC010000007.1"/>
</dbReference>
<sequence length="232" mass="25432">MAQLPVLFLPGTLCDERVWLPVWRQLTLSQRRYIPLQWASTLDDMLMLTGDRVLPDEKVHLVGFSMGGYVAAQWTLANPQQVASLTLIGFNPDGFSAAELNRRQQLVKALKAGQFDPASPNYLNRFVHASLPGDSAVRQTIIDMSNDLGKSTLLAHTQSTTPREALTRQLSQAKFPVHLIAAEADEIAPLADIQQAADGLHPKSFKTLTDTAHMMPLEAPEAVAALLAETVQ</sequence>
<keyword evidence="3" id="KW-1185">Reference proteome</keyword>
<dbReference type="EMBL" id="JAOTJC010000007">
    <property type="protein sequence ID" value="MCU7554669.1"/>
    <property type="molecule type" value="Genomic_DNA"/>
</dbReference>
<name>A0ABT2VRY4_9ALTE</name>
<dbReference type="Gene3D" id="3.40.50.1820">
    <property type="entry name" value="alpha/beta hydrolase"/>
    <property type="match status" value="1"/>
</dbReference>
<dbReference type="PANTHER" id="PTHR43798">
    <property type="entry name" value="MONOACYLGLYCEROL LIPASE"/>
    <property type="match status" value="1"/>
</dbReference>
<comment type="caution">
    <text evidence="2">The sequence shown here is derived from an EMBL/GenBank/DDBJ whole genome shotgun (WGS) entry which is preliminary data.</text>
</comment>
<dbReference type="SUPFAM" id="SSF53474">
    <property type="entry name" value="alpha/beta-Hydrolases"/>
    <property type="match status" value="1"/>
</dbReference>